<evidence type="ECO:0000256" key="1">
    <source>
        <dbReference type="SAM" id="MobiDB-lite"/>
    </source>
</evidence>
<feature type="region of interest" description="Disordered" evidence="1">
    <location>
        <begin position="521"/>
        <end position="586"/>
    </location>
</feature>
<organism evidence="2 3">
    <name type="scientific">Trametes pubescens</name>
    <name type="common">White-rot fungus</name>
    <dbReference type="NCBI Taxonomy" id="154538"/>
    <lineage>
        <taxon>Eukaryota</taxon>
        <taxon>Fungi</taxon>
        <taxon>Dikarya</taxon>
        <taxon>Basidiomycota</taxon>
        <taxon>Agaricomycotina</taxon>
        <taxon>Agaricomycetes</taxon>
        <taxon>Polyporales</taxon>
        <taxon>Polyporaceae</taxon>
        <taxon>Trametes</taxon>
    </lineage>
</organism>
<accession>A0A1M2VAP5</accession>
<sequence>MSELDIVHVFEYLTRQLIQKWGKHHGEPLEASIVLYPRVFPVGTAHKDYITCTVDHAPEFDYDPALETTPTDYIPDPHDVAKSEGEDFARYLKPLGTGELIVKARGKEIMFAAGRHAIRVDFGIEGHMAILRTADYKKIVAQDCPGNNADETEATPIRSFIVPPDLIVPDARKLSSEQQSLAIFAAVVGTHHTLVMVDHIRLLRIHVMSLSRSWTQADLTPGSQLWAKLWSANHGPDWIYECAAAQEALDRWRDRILSVRQPAAPLRKGNEGPSKPALEPSLIDVMCDTQEAFSGIGRHTAHDLCHELAICPSIPPAVLCAEKEMYSTLRDGIPVYVSQYASALYRTRCLSVPNLNSPLAYNYKSDTNYLHQYLKVYCKSSVRMTRDEYNKFARRGLFDPAHTIGAPYVPAEHQLIDVEYTDVPVYQYSLQPGDPIYTVIVAQQPENWRYSGAKRVVAKDVREDGFSTTIGPASFHMFKQNQHDWKAKGKPGRKAIVRTGKPGRPARATPKIGHLRKRILSDKALSESTDSATASMEGVAEEQQHTTQDVEPPSKRRRTARTSGVLSTDRVTRSRSKLHLFVGSSA</sequence>
<reference evidence="2 3" key="1">
    <citation type="submission" date="2016-10" db="EMBL/GenBank/DDBJ databases">
        <title>Genome sequence of the basidiomycete white-rot fungus Trametes pubescens.</title>
        <authorList>
            <person name="Makela M.R."/>
            <person name="Granchi Z."/>
            <person name="Peng M."/>
            <person name="De Vries R.P."/>
            <person name="Grigoriev I."/>
            <person name="Riley R."/>
            <person name="Hilden K."/>
        </authorList>
    </citation>
    <scope>NUCLEOTIDE SEQUENCE [LARGE SCALE GENOMIC DNA]</scope>
    <source>
        <strain evidence="2 3">FBCC735</strain>
    </source>
</reference>
<evidence type="ECO:0000313" key="3">
    <source>
        <dbReference type="Proteomes" id="UP000184267"/>
    </source>
</evidence>
<keyword evidence="3" id="KW-1185">Reference proteome</keyword>
<proteinExistence type="predicted"/>
<dbReference type="OMA" id="PLAYNYK"/>
<protein>
    <submittedName>
        <fullName evidence="2">Uncharacterized protein</fullName>
    </submittedName>
</protein>
<dbReference type="OrthoDB" id="3263739at2759"/>
<gene>
    <name evidence="2" type="ORF">TRAPUB_4604</name>
</gene>
<name>A0A1M2VAP5_TRAPU</name>
<comment type="caution">
    <text evidence="2">The sequence shown here is derived from an EMBL/GenBank/DDBJ whole genome shotgun (WGS) entry which is preliminary data.</text>
</comment>
<evidence type="ECO:0000313" key="2">
    <source>
        <dbReference type="EMBL" id="OJT04649.1"/>
    </source>
</evidence>
<dbReference type="EMBL" id="MNAD01001522">
    <property type="protein sequence ID" value="OJT04649.1"/>
    <property type="molecule type" value="Genomic_DNA"/>
</dbReference>
<dbReference type="AlphaFoldDB" id="A0A1M2VAP5"/>
<dbReference type="Proteomes" id="UP000184267">
    <property type="component" value="Unassembled WGS sequence"/>
</dbReference>